<dbReference type="EMBL" id="JAUEDM010000007">
    <property type="protein sequence ID" value="KAK3313317.1"/>
    <property type="molecule type" value="Genomic_DNA"/>
</dbReference>
<feature type="region of interest" description="Disordered" evidence="1">
    <location>
        <begin position="1"/>
        <end position="76"/>
    </location>
</feature>
<dbReference type="InterPro" id="IPR056632">
    <property type="entry name" value="DUF7730"/>
</dbReference>
<dbReference type="Proteomes" id="UP001283341">
    <property type="component" value="Unassembled WGS sequence"/>
</dbReference>
<reference evidence="3" key="2">
    <citation type="submission" date="2023-06" db="EMBL/GenBank/DDBJ databases">
        <authorList>
            <consortium name="Lawrence Berkeley National Laboratory"/>
            <person name="Haridas S."/>
            <person name="Hensen N."/>
            <person name="Bonometti L."/>
            <person name="Westerberg I."/>
            <person name="Brannstrom I.O."/>
            <person name="Guillou S."/>
            <person name="Cros-Aarteil S."/>
            <person name="Calhoun S."/>
            <person name="Kuo A."/>
            <person name="Mondo S."/>
            <person name="Pangilinan J."/>
            <person name="Riley R."/>
            <person name="Labutti K."/>
            <person name="Andreopoulos B."/>
            <person name="Lipzen A."/>
            <person name="Chen C."/>
            <person name="Yanf M."/>
            <person name="Daum C."/>
            <person name="Ng V."/>
            <person name="Clum A."/>
            <person name="Steindorff A."/>
            <person name="Ohm R."/>
            <person name="Martin F."/>
            <person name="Silar P."/>
            <person name="Natvig D."/>
            <person name="Lalanne C."/>
            <person name="Gautier V."/>
            <person name="Ament-Velasquez S.L."/>
            <person name="Kruys A."/>
            <person name="Hutchinson M.I."/>
            <person name="Powell A.J."/>
            <person name="Barry K."/>
            <person name="Miller A.N."/>
            <person name="Grigoriev I.V."/>
            <person name="Debuchy R."/>
            <person name="Gladieux P."/>
            <person name="Thoren M.H."/>
            <person name="Johannesson H."/>
        </authorList>
    </citation>
    <scope>NUCLEOTIDE SEQUENCE</scope>
    <source>
        <strain evidence="3">CBS 118394</strain>
    </source>
</reference>
<feature type="domain" description="DUF7730" evidence="2">
    <location>
        <begin position="86"/>
        <end position="276"/>
    </location>
</feature>
<protein>
    <recommendedName>
        <fullName evidence="2">DUF7730 domain-containing protein</fullName>
    </recommendedName>
</protein>
<sequence>MAGFRKWVRTKLGGGTSKAKLRQQQVKGSGEQRQRQRQRQQQQQQNSLPPYLPATRPRPLTPPLQQPSSESSQEDGKATLLQNYGLFSRAPPEIRRQILTEAFGGRTLHMDLTYPSYRSESGPTTKTTHRHCDIGSELVFDTSGRGPQWFSCVCHRRAGYSQAETLKRYAEMEISQTIEPCDDGCLLGSESMCSCSEGDGAAAAAAAACFVGVMGWLLTCRQAYAEGIQVLYGTNTFHISSLDLQLNLPRLVPSHHLAGIRSLELLWKLDTFKAFHGSSHLPTGKEDHVRPLWADPSRRDSALHVLCGLISQTFPHLGRLYISFQCHLHPGSFLRPGADVDIISEVETIFLGPVEDMLRTYYYQVRQDAPLELNVAIQSGAWRVLLAKYHQLLGGAKLRVESADELARGRFWKPLGQTVGRDDDDDDDGGEFGYWICGGWDDMRGLGNDYWNMTNWGGKWMSGNNDVF</sequence>
<evidence type="ECO:0000313" key="3">
    <source>
        <dbReference type="EMBL" id="KAK3313317.1"/>
    </source>
</evidence>
<gene>
    <name evidence="3" type="ORF">B0H66DRAFT_522255</name>
</gene>
<evidence type="ECO:0000313" key="4">
    <source>
        <dbReference type="Proteomes" id="UP001283341"/>
    </source>
</evidence>
<proteinExistence type="predicted"/>
<comment type="caution">
    <text evidence="3">The sequence shown here is derived from an EMBL/GenBank/DDBJ whole genome shotgun (WGS) entry which is preliminary data.</text>
</comment>
<reference evidence="3" key="1">
    <citation type="journal article" date="2023" name="Mol. Phylogenet. Evol.">
        <title>Genome-scale phylogeny and comparative genomics of the fungal order Sordariales.</title>
        <authorList>
            <person name="Hensen N."/>
            <person name="Bonometti L."/>
            <person name="Westerberg I."/>
            <person name="Brannstrom I.O."/>
            <person name="Guillou S."/>
            <person name="Cros-Aarteil S."/>
            <person name="Calhoun S."/>
            <person name="Haridas S."/>
            <person name="Kuo A."/>
            <person name="Mondo S."/>
            <person name="Pangilinan J."/>
            <person name="Riley R."/>
            <person name="LaButti K."/>
            <person name="Andreopoulos B."/>
            <person name="Lipzen A."/>
            <person name="Chen C."/>
            <person name="Yan M."/>
            <person name="Daum C."/>
            <person name="Ng V."/>
            <person name="Clum A."/>
            <person name="Steindorff A."/>
            <person name="Ohm R.A."/>
            <person name="Martin F."/>
            <person name="Silar P."/>
            <person name="Natvig D.O."/>
            <person name="Lalanne C."/>
            <person name="Gautier V."/>
            <person name="Ament-Velasquez S.L."/>
            <person name="Kruys A."/>
            <person name="Hutchinson M.I."/>
            <person name="Powell A.J."/>
            <person name="Barry K."/>
            <person name="Miller A.N."/>
            <person name="Grigoriev I.V."/>
            <person name="Debuchy R."/>
            <person name="Gladieux P."/>
            <person name="Hiltunen Thoren M."/>
            <person name="Johannesson H."/>
        </authorList>
    </citation>
    <scope>NUCLEOTIDE SEQUENCE</scope>
    <source>
        <strain evidence="3">CBS 118394</strain>
    </source>
</reference>
<keyword evidence="4" id="KW-1185">Reference proteome</keyword>
<accession>A0AAE0HVE4</accession>
<dbReference type="Pfam" id="PF24864">
    <property type="entry name" value="DUF7730"/>
    <property type="match status" value="1"/>
</dbReference>
<evidence type="ECO:0000256" key="1">
    <source>
        <dbReference type="SAM" id="MobiDB-lite"/>
    </source>
</evidence>
<evidence type="ECO:0000259" key="2">
    <source>
        <dbReference type="Pfam" id="PF24864"/>
    </source>
</evidence>
<dbReference type="PANTHER" id="PTHR38790">
    <property type="entry name" value="2EXR DOMAIN-CONTAINING PROTEIN-RELATED"/>
    <property type="match status" value="1"/>
</dbReference>
<organism evidence="3 4">
    <name type="scientific">Apodospora peruviana</name>
    <dbReference type="NCBI Taxonomy" id="516989"/>
    <lineage>
        <taxon>Eukaryota</taxon>
        <taxon>Fungi</taxon>
        <taxon>Dikarya</taxon>
        <taxon>Ascomycota</taxon>
        <taxon>Pezizomycotina</taxon>
        <taxon>Sordariomycetes</taxon>
        <taxon>Sordariomycetidae</taxon>
        <taxon>Sordariales</taxon>
        <taxon>Lasiosphaeriaceae</taxon>
        <taxon>Apodospora</taxon>
    </lineage>
</organism>
<feature type="compositionally biased region" description="Low complexity" evidence="1">
    <location>
        <begin position="39"/>
        <end position="58"/>
    </location>
</feature>
<name>A0AAE0HVE4_9PEZI</name>
<dbReference type="AlphaFoldDB" id="A0AAE0HVE4"/>
<dbReference type="PANTHER" id="PTHR38790:SF4">
    <property type="entry name" value="2EXR DOMAIN-CONTAINING PROTEIN"/>
    <property type="match status" value="1"/>
</dbReference>